<keyword evidence="1" id="KW-1133">Transmembrane helix</keyword>
<name>A0A6A6QI39_9PEZI</name>
<evidence type="ECO:0000313" key="2">
    <source>
        <dbReference type="EMBL" id="KAF2491759.1"/>
    </source>
</evidence>
<keyword evidence="1" id="KW-0472">Membrane</keyword>
<keyword evidence="1" id="KW-0812">Transmembrane</keyword>
<protein>
    <submittedName>
        <fullName evidence="2">Uncharacterized protein</fullName>
    </submittedName>
</protein>
<organism evidence="2 3">
    <name type="scientific">Lophium mytilinum</name>
    <dbReference type="NCBI Taxonomy" id="390894"/>
    <lineage>
        <taxon>Eukaryota</taxon>
        <taxon>Fungi</taxon>
        <taxon>Dikarya</taxon>
        <taxon>Ascomycota</taxon>
        <taxon>Pezizomycotina</taxon>
        <taxon>Dothideomycetes</taxon>
        <taxon>Pleosporomycetidae</taxon>
        <taxon>Mytilinidiales</taxon>
        <taxon>Mytilinidiaceae</taxon>
        <taxon>Lophium</taxon>
    </lineage>
</organism>
<keyword evidence="3" id="KW-1185">Reference proteome</keyword>
<dbReference type="Proteomes" id="UP000799750">
    <property type="component" value="Unassembled WGS sequence"/>
</dbReference>
<sequence>MFEDVKELQVAIAGLLVTACLLSHPGLCKAIIGFLAAVIDKTILAVQSVILILFTIIAFLATIGILQVTLIVVASIGFVVFVALAALAALSLILIFLCIIANFGSGHFPHQATHRLPEKSLPNDYYNSLVISESPRVEFMSLDSRKYKQSKLQKFHEKHMHLPLGTYAPVEVKKTRDQSDKISK</sequence>
<gene>
    <name evidence="2" type="ORF">BU16DRAFT_565456</name>
</gene>
<evidence type="ECO:0000256" key="1">
    <source>
        <dbReference type="SAM" id="Phobius"/>
    </source>
</evidence>
<accession>A0A6A6QI39</accession>
<dbReference type="PROSITE" id="PS51257">
    <property type="entry name" value="PROKAR_LIPOPROTEIN"/>
    <property type="match status" value="1"/>
</dbReference>
<feature type="transmembrane region" description="Helical" evidence="1">
    <location>
        <begin position="12"/>
        <end position="37"/>
    </location>
</feature>
<proteinExistence type="predicted"/>
<reference evidence="2" key="1">
    <citation type="journal article" date="2020" name="Stud. Mycol.">
        <title>101 Dothideomycetes genomes: a test case for predicting lifestyles and emergence of pathogens.</title>
        <authorList>
            <person name="Haridas S."/>
            <person name="Albert R."/>
            <person name="Binder M."/>
            <person name="Bloem J."/>
            <person name="Labutti K."/>
            <person name="Salamov A."/>
            <person name="Andreopoulos B."/>
            <person name="Baker S."/>
            <person name="Barry K."/>
            <person name="Bills G."/>
            <person name="Bluhm B."/>
            <person name="Cannon C."/>
            <person name="Castanera R."/>
            <person name="Culley D."/>
            <person name="Daum C."/>
            <person name="Ezra D."/>
            <person name="Gonzalez J."/>
            <person name="Henrissat B."/>
            <person name="Kuo A."/>
            <person name="Liang C."/>
            <person name="Lipzen A."/>
            <person name="Lutzoni F."/>
            <person name="Magnuson J."/>
            <person name="Mondo S."/>
            <person name="Nolan M."/>
            <person name="Ohm R."/>
            <person name="Pangilinan J."/>
            <person name="Park H.-J."/>
            <person name="Ramirez L."/>
            <person name="Alfaro M."/>
            <person name="Sun H."/>
            <person name="Tritt A."/>
            <person name="Yoshinaga Y."/>
            <person name="Zwiers L.-H."/>
            <person name="Turgeon B."/>
            <person name="Goodwin S."/>
            <person name="Spatafora J."/>
            <person name="Crous P."/>
            <person name="Grigoriev I."/>
        </authorList>
    </citation>
    <scope>NUCLEOTIDE SEQUENCE</scope>
    <source>
        <strain evidence="2">CBS 269.34</strain>
    </source>
</reference>
<feature type="transmembrane region" description="Helical" evidence="1">
    <location>
        <begin position="49"/>
        <end position="72"/>
    </location>
</feature>
<dbReference type="EMBL" id="MU004195">
    <property type="protein sequence ID" value="KAF2491759.1"/>
    <property type="molecule type" value="Genomic_DNA"/>
</dbReference>
<feature type="transmembrane region" description="Helical" evidence="1">
    <location>
        <begin position="78"/>
        <end position="101"/>
    </location>
</feature>
<evidence type="ECO:0000313" key="3">
    <source>
        <dbReference type="Proteomes" id="UP000799750"/>
    </source>
</evidence>
<dbReference type="AlphaFoldDB" id="A0A6A6QI39"/>